<feature type="non-terminal residue" evidence="8">
    <location>
        <position position="1"/>
    </location>
</feature>
<sequence>MKKIIIISNNLIKKADNHMLDNDVEEKSIEEATVPIRETKKIPRTPFTSCQREQLENEFILDMYVSKTKIEEIAERLGVTETRVKIWFQNRRARFRKEQKR</sequence>
<dbReference type="SMART" id="SM00389">
    <property type="entry name" value="HOX"/>
    <property type="match status" value="1"/>
</dbReference>
<keyword evidence="3 5" id="KW-0371">Homeobox</keyword>
<evidence type="ECO:0000256" key="2">
    <source>
        <dbReference type="ARBA" id="ARBA00023125"/>
    </source>
</evidence>
<dbReference type="PROSITE" id="PS50071">
    <property type="entry name" value="HOMEOBOX_2"/>
    <property type="match status" value="1"/>
</dbReference>
<evidence type="ECO:0000256" key="5">
    <source>
        <dbReference type="PROSITE-ProRule" id="PRU00108"/>
    </source>
</evidence>
<dbReference type="CDD" id="cd00086">
    <property type="entry name" value="homeodomain"/>
    <property type="match status" value="1"/>
</dbReference>
<dbReference type="GO" id="GO:0005634">
    <property type="term" value="C:nucleus"/>
    <property type="evidence" value="ECO:0007669"/>
    <property type="project" value="UniProtKB-SubCell"/>
</dbReference>
<organism evidence="8 9">
    <name type="scientific">Rhynchophorus ferrugineus</name>
    <name type="common">Red palm weevil</name>
    <name type="synonym">Curculio ferrugineus</name>
    <dbReference type="NCBI Taxonomy" id="354439"/>
    <lineage>
        <taxon>Eukaryota</taxon>
        <taxon>Metazoa</taxon>
        <taxon>Ecdysozoa</taxon>
        <taxon>Arthropoda</taxon>
        <taxon>Hexapoda</taxon>
        <taxon>Insecta</taxon>
        <taxon>Pterygota</taxon>
        <taxon>Neoptera</taxon>
        <taxon>Endopterygota</taxon>
        <taxon>Coleoptera</taxon>
        <taxon>Polyphaga</taxon>
        <taxon>Cucujiformia</taxon>
        <taxon>Curculionidae</taxon>
        <taxon>Dryophthorinae</taxon>
        <taxon>Rhynchophorus</taxon>
    </lineage>
</organism>
<feature type="DNA-binding region" description="Homeobox" evidence="5">
    <location>
        <begin position="40"/>
        <end position="99"/>
    </location>
</feature>
<dbReference type="InterPro" id="IPR017970">
    <property type="entry name" value="Homeobox_CS"/>
</dbReference>
<evidence type="ECO:0000256" key="4">
    <source>
        <dbReference type="ARBA" id="ARBA00023242"/>
    </source>
</evidence>
<evidence type="ECO:0000256" key="6">
    <source>
        <dbReference type="RuleBase" id="RU000682"/>
    </source>
</evidence>
<dbReference type="InterPro" id="IPR000047">
    <property type="entry name" value="HTH_motif"/>
</dbReference>
<dbReference type="AlphaFoldDB" id="A0A834I7C5"/>
<evidence type="ECO:0000256" key="3">
    <source>
        <dbReference type="ARBA" id="ARBA00023155"/>
    </source>
</evidence>
<reference evidence="8" key="1">
    <citation type="submission" date="2020-08" db="EMBL/GenBank/DDBJ databases">
        <title>Genome sequencing and assembly of the red palm weevil Rhynchophorus ferrugineus.</title>
        <authorList>
            <person name="Dias G.B."/>
            <person name="Bergman C.M."/>
            <person name="Manee M."/>
        </authorList>
    </citation>
    <scope>NUCLEOTIDE SEQUENCE</scope>
    <source>
        <strain evidence="8">AA-2017</strain>
        <tissue evidence="8">Whole larva</tissue>
    </source>
</reference>
<gene>
    <name evidence="8" type="ORF">GWI33_011192</name>
</gene>
<evidence type="ECO:0000256" key="1">
    <source>
        <dbReference type="ARBA" id="ARBA00004123"/>
    </source>
</evidence>
<evidence type="ECO:0000259" key="7">
    <source>
        <dbReference type="PROSITE" id="PS50071"/>
    </source>
</evidence>
<dbReference type="PANTHER" id="PTHR24333:SF5">
    <property type="entry name" value="VENT HOMEOBOX"/>
    <property type="match status" value="1"/>
</dbReference>
<feature type="domain" description="Homeobox" evidence="7">
    <location>
        <begin position="38"/>
        <end position="98"/>
    </location>
</feature>
<evidence type="ECO:0000313" key="9">
    <source>
        <dbReference type="Proteomes" id="UP000625711"/>
    </source>
</evidence>
<comment type="caution">
    <text evidence="8">The sequence shown here is derived from an EMBL/GenBank/DDBJ whole genome shotgun (WGS) entry which is preliminary data.</text>
</comment>
<dbReference type="GO" id="GO:0000981">
    <property type="term" value="F:DNA-binding transcription factor activity, RNA polymerase II-specific"/>
    <property type="evidence" value="ECO:0007669"/>
    <property type="project" value="InterPro"/>
</dbReference>
<accession>A0A834I7C5</accession>
<dbReference type="InterPro" id="IPR001356">
    <property type="entry name" value="HD"/>
</dbReference>
<dbReference type="PANTHER" id="PTHR24333">
    <property type="entry name" value="HOMEO BOX HB9 LIKE A-RELATED"/>
    <property type="match status" value="1"/>
</dbReference>
<name>A0A834I7C5_RHYFE</name>
<dbReference type="Gene3D" id="1.10.10.60">
    <property type="entry name" value="Homeodomain-like"/>
    <property type="match status" value="1"/>
</dbReference>
<dbReference type="PRINTS" id="PR00031">
    <property type="entry name" value="HTHREPRESSR"/>
</dbReference>
<protein>
    <recommendedName>
        <fullName evidence="7">Homeobox domain-containing protein</fullName>
    </recommendedName>
</protein>
<dbReference type="GO" id="GO:0003677">
    <property type="term" value="F:DNA binding"/>
    <property type="evidence" value="ECO:0007669"/>
    <property type="project" value="UniProtKB-UniRule"/>
</dbReference>
<evidence type="ECO:0000313" key="8">
    <source>
        <dbReference type="EMBL" id="KAF7275867.1"/>
    </source>
</evidence>
<dbReference type="InterPro" id="IPR009057">
    <property type="entry name" value="Homeodomain-like_sf"/>
</dbReference>
<keyword evidence="9" id="KW-1185">Reference proteome</keyword>
<proteinExistence type="predicted"/>
<comment type="subcellular location">
    <subcellularLocation>
        <location evidence="1 5 6">Nucleus</location>
    </subcellularLocation>
</comment>
<keyword evidence="2 5" id="KW-0238">DNA-binding</keyword>
<dbReference type="InterPro" id="IPR050848">
    <property type="entry name" value="Homeobox_TF"/>
</dbReference>
<dbReference type="EMBL" id="JAACXV010008927">
    <property type="protein sequence ID" value="KAF7275867.1"/>
    <property type="molecule type" value="Genomic_DNA"/>
</dbReference>
<dbReference type="OrthoDB" id="1867783at2759"/>
<keyword evidence="4 5" id="KW-0539">Nucleus</keyword>
<dbReference type="Proteomes" id="UP000625711">
    <property type="component" value="Unassembled WGS sequence"/>
</dbReference>
<dbReference type="Pfam" id="PF00046">
    <property type="entry name" value="Homeodomain"/>
    <property type="match status" value="1"/>
</dbReference>
<dbReference type="PROSITE" id="PS00027">
    <property type="entry name" value="HOMEOBOX_1"/>
    <property type="match status" value="1"/>
</dbReference>
<dbReference type="SUPFAM" id="SSF46689">
    <property type="entry name" value="Homeodomain-like"/>
    <property type="match status" value="1"/>
</dbReference>